<dbReference type="AlphaFoldDB" id="A0A143HCR3"/>
<dbReference type="Pfam" id="PF18741">
    <property type="entry name" value="MTES_1575"/>
    <property type="match status" value="1"/>
</dbReference>
<dbReference type="OrthoDB" id="9757917at2"/>
<keyword evidence="3" id="KW-1185">Reference proteome</keyword>
<dbReference type="RefSeq" id="WP_066787806.1">
    <property type="nucleotide sequence ID" value="NZ_CP014806.1"/>
</dbReference>
<dbReference type="STRING" id="241244.ATY39_07090"/>
<dbReference type="InterPro" id="IPR049468">
    <property type="entry name" value="Restrct_endonuc-II-like_dom"/>
</dbReference>
<evidence type="ECO:0000259" key="1">
    <source>
        <dbReference type="Pfam" id="PF18741"/>
    </source>
</evidence>
<reference evidence="2 3" key="1">
    <citation type="journal article" date="2016" name="Genome Announc.">
        <title>Whole-Genome Sequence of Rummeliibacillus stabekisii Strain PP9 Isolated from Antarctic Soil.</title>
        <authorList>
            <person name="da Mota F.F."/>
            <person name="Vollu R.E."/>
            <person name="Jurelevicius D."/>
            <person name="Seldin L."/>
        </authorList>
    </citation>
    <scope>NUCLEOTIDE SEQUENCE [LARGE SCALE GENOMIC DNA]</scope>
    <source>
        <strain evidence="2 3">PP9</strain>
    </source>
</reference>
<protein>
    <recommendedName>
        <fullName evidence="1">Restriction endonuclease type II-like domain-containing protein</fullName>
    </recommendedName>
</protein>
<feature type="domain" description="Restriction endonuclease type II-like" evidence="1">
    <location>
        <begin position="1114"/>
        <end position="1205"/>
    </location>
</feature>
<sequence length="1239" mass="143914">MNEQLTKRAKRFFKYVEEFTALENPAVRSIKDYKQIWNINDLYLYELLDSKVQLKQRAEIHKPILEQTFLVAPKPYPEISPKIALIYKKEHTAPVYKHAFQLEENLLQKEGANRNRHSKNIEWTKWVVRKKNYDKACSLYNELCEWVEKLNGDSDLEVVLAKGLFNWQDGEHVIELPVFTQSLALNKNKDTITINTKDDTYSFDQHLLENFSEEQQTQVAALLDNIVPDKFFNDESEILNKIAPYCHPEAEVGDQAHEKKPILIDESFIIIRHKNQIRLKKDLQNLVQELEHENSAPTEALYSVLGLPQKKRESSSVAKGQLFLPLDVPEEQKQVVKKLEHMSAISVRTSNNSAKSEAIKNIVAHYLANGKKVLVATNREELAAIKNDLPKHLHPLCVHITSDVKNSKEQIEQSIQVVGERLDNTNMRKGLEKVKQKQLRLQMSVEQEQASLNELRQYHLSEGKPFLFENKEWYKHDVAKYLSTDSKPFDWIRDDLPLVMKFPLSHEEWKEFGRIHNSLTKEDTILLHTTVPSPGEMMNEATFKILLEEEQKLEESIDVRHILPIELESSKKSALLIMQAYVDDILTNYEIVEDESVHGFLEDVLGDEKRKEDWKNVIDQIKALNNKALEMYHEISHHQIRLPKKLTVDIKKDLRMVRDRMLAGKKPNALFMLGKGKATRYLFETPVLNGKPLRNFEDVAIMLRYIEYRTLITQLSRMYNGKISEVRFPQIDIRHPQFPLILHEKIELLEHLISIADTDMALSQKLVSEKLEKTNLFNQLCYEKLKIEISHTLAYLKYEKWQENFFDRTQQLRAIAQLKHMHPIYNAFLNAMVEKDPSKWKELLTELKIQRKLQQDIHKWKHYIDLLSHSLPLTAGDLIDLLGEAKVPEDDAIESFVLKKMATWLSGSRHLQPNILHAKLKQERVLQKKLTEELIQPVSWLSTLKQITPAEKTAITNWRFYNKKMKKDRAKFAPHFKQEADNILKQAQSAIPVWLMPLSEVTKYWSVPGNYFDVVIVDGMGSLSDIQVLLRGEKAIIFGDEATTNKLSSKLSQEEIAVLMNNYITDFPNYSLYDGTMSMFEIAQNQLPDKAKIELPNTTSFILTTEDHATSSTFVADLQNELMTRGYRFMPTIKKGPLSIDLALESSHGRLAIICGGRKWTNQSEIDELESCQHQMEQAGWTFWHISGREYYLDHSKTMEKLLSLINFMKIKPQSLVQNQPTPSLHFQINQKPTSVDQN</sequence>
<reference evidence="3" key="2">
    <citation type="submission" date="2016-03" db="EMBL/GenBank/DDBJ databases">
        <authorList>
            <person name="Ploux O."/>
        </authorList>
    </citation>
    <scope>NUCLEOTIDE SEQUENCE [LARGE SCALE GENOMIC DNA]</scope>
    <source>
        <strain evidence="3">PP9</strain>
    </source>
</reference>
<gene>
    <name evidence="2" type="ORF">ATY39_07090</name>
</gene>
<organism evidence="2 3">
    <name type="scientific">Rummeliibacillus stabekisii</name>
    <dbReference type="NCBI Taxonomy" id="241244"/>
    <lineage>
        <taxon>Bacteria</taxon>
        <taxon>Bacillati</taxon>
        <taxon>Bacillota</taxon>
        <taxon>Bacilli</taxon>
        <taxon>Bacillales</taxon>
        <taxon>Caryophanaceae</taxon>
        <taxon>Rummeliibacillus</taxon>
    </lineage>
</organism>
<accession>A0A143HCR3</accession>
<dbReference type="Proteomes" id="UP000076021">
    <property type="component" value="Chromosome"/>
</dbReference>
<proteinExistence type="predicted"/>
<dbReference type="KEGG" id="rst:ATY39_07090"/>
<evidence type="ECO:0000313" key="3">
    <source>
        <dbReference type="Proteomes" id="UP000076021"/>
    </source>
</evidence>
<name>A0A143HCR3_9BACL</name>
<evidence type="ECO:0000313" key="2">
    <source>
        <dbReference type="EMBL" id="AMW99250.1"/>
    </source>
</evidence>
<dbReference type="EMBL" id="CP014806">
    <property type="protein sequence ID" value="AMW99250.1"/>
    <property type="molecule type" value="Genomic_DNA"/>
</dbReference>